<accession>A0AAV5A0V3</accession>
<dbReference type="PANTHER" id="PTHR11360">
    <property type="entry name" value="MONOCARBOXYLATE TRANSPORTER"/>
    <property type="match status" value="1"/>
</dbReference>
<dbReference type="PANTHER" id="PTHR11360:SF284">
    <property type="entry name" value="EG:103B4.3 PROTEIN-RELATED"/>
    <property type="match status" value="1"/>
</dbReference>
<keyword evidence="5" id="KW-1185">Reference proteome</keyword>
<evidence type="ECO:0008006" key="6">
    <source>
        <dbReference type="Google" id="ProtNLM"/>
    </source>
</evidence>
<sequence>MPRDVLQRNLRDEKDETYYMEPETGKERKEISLCNVTCPNGSADDRSDIPPDGGLTAWLIIVACFFLNFNAIGISYSFGVYQAHYFLREFPNSSAEVISLIGATCLAATLGMSVLVGRWIEVYGVKRMTIIGSVVFSGSLVAAGFCRSIPSLIITQGFLSGIGAGILYIPAIIAPLAWFSKKRSLVLGISSAGSGVGGICYSFLTRLVITKLSYQWALWITACISAFLNAVAIILIKSRSTRTHINRGSFRDAFKVLKDPKYFIPFFYVPTYAQTQLRATPLTGSILVAVMDLGVCMGRILVGRIADSWIGTMNAIGISMAISGLCQLFLWLPASESSGLLYVFSFVYGFFGGSIGLLPAILSRIYDAERLPSITGLFYSSELPGQMAGGPIAGTIFSKGNGNWSPVIIYSAMTMFFGSILILGTRFQVERRIFVSV</sequence>
<dbReference type="AlphaFoldDB" id="A0AAV5A0V3"/>
<dbReference type="InterPro" id="IPR036259">
    <property type="entry name" value="MFS_trans_sf"/>
</dbReference>
<keyword evidence="3" id="KW-0472">Membrane</keyword>
<keyword evidence="3" id="KW-1133">Transmembrane helix</keyword>
<dbReference type="InterPro" id="IPR050327">
    <property type="entry name" value="Proton-linked_MCT"/>
</dbReference>
<feature type="transmembrane region" description="Helical" evidence="3">
    <location>
        <begin position="308"/>
        <end position="332"/>
    </location>
</feature>
<dbReference type="InterPro" id="IPR011701">
    <property type="entry name" value="MFS"/>
</dbReference>
<evidence type="ECO:0000313" key="4">
    <source>
        <dbReference type="EMBL" id="GJJ07047.1"/>
    </source>
</evidence>
<evidence type="ECO:0000256" key="3">
    <source>
        <dbReference type="SAM" id="Phobius"/>
    </source>
</evidence>
<reference evidence="4" key="1">
    <citation type="submission" date="2021-10" db="EMBL/GenBank/DDBJ databases">
        <title>De novo Genome Assembly of Clathrus columnatus (Basidiomycota, Fungi) Using Illumina and Nanopore Sequence Data.</title>
        <authorList>
            <person name="Ogiso-Tanaka E."/>
            <person name="Itagaki H."/>
            <person name="Hosoya T."/>
            <person name="Hosaka K."/>
        </authorList>
    </citation>
    <scope>NUCLEOTIDE SEQUENCE</scope>
    <source>
        <strain evidence="4">MO-923</strain>
    </source>
</reference>
<dbReference type="EMBL" id="BPWL01000002">
    <property type="protein sequence ID" value="GJJ07047.1"/>
    <property type="molecule type" value="Genomic_DNA"/>
</dbReference>
<proteinExistence type="inferred from homology"/>
<keyword evidence="3" id="KW-0812">Transmembrane</keyword>
<gene>
    <name evidence="4" type="ORF">Clacol_001246</name>
</gene>
<dbReference type="Gene3D" id="1.20.1250.20">
    <property type="entry name" value="MFS general substrate transporter like domains"/>
    <property type="match status" value="2"/>
</dbReference>
<dbReference type="Proteomes" id="UP001050691">
    <property type="component" value="Unassembled WGS sequence"/>
</dbReference>
<feature type="transmembrane region" description="Helical" evidence="3">
    <location>
        <begin position="157"/>
        <end position="178"/>
    </location>
</feature>
<feature type="transmembrane region" description="Helical" evidence="3">
    <location>
        <begin position="128"/>
        <end position="145"/>
    </location>
</feature>
<feature type="transmembrane region" description="Helical" evidence="3">
    <location>
        <begin position="216"/>
        <end position="236"/>
    </location>
</feature>
<feature type="transmembrane region" description="Helical" evidence="3">
    <location>
        <begin position="407"/>
        <end position="424"/>
    </location>
</feature>
<feature type="transmembrane region" description="Helical" evidence="3">
    <location>
        <begin position="55"/>
        <end position="77"/>
    </location>
</feature>
<feature type="transmembrane region" description="Helical" evidence="3">
    <location>
        <begin position="282"/>
        <end position="302"/>
    </location>
</feature>
<feature type="transmembrane region" description="Helical" evidence="3">
    <location>
        <begin position="339"/>
        <end position="362"/>
    </location>
</feature>
<comment type="similarity">
    <text evidence="2">Belongs to the major facilitator superfamily. Monocarboxylate porter (TC 2.A.1.13) family.</text>
</comment>
<dbReference type="SUPFAM" id="SSF103473">
    <property type="entry name" value="MFS general substrate transporter"/>
    <property type="match status" value="1"/>
</dbReference>
<dbReference type="GO" id="GO:0016020">
    <property type="term" value="C:membrane"/>
    <property type="evidence" value="ECO:0007669"/>
    <property type="project" value="UniProtKB-SubCell"/>
</dbReference>
<dbReference type="GO" id="GO:0022857">
    <property type="term" value="F:transmembrane transporter activity"/>
    <property type="evidence" value="ECO:0007669"/>
    <property type="project" value="InterPro"/>
</dbReference>
<feature type="transmembrane region" description="Helical" evidence="3">
    <location>
        <begin position="185"/>
        <end position="204"/>
    </location>
</feature>
<comment type="caution">
    <text evidence="4">The sequence shown here is derived from an EMBL/GenBank/DDBJ whole genome shotgun (WGS) entry which is preliminary data.</text>
</comment>
<dbReference type="Pfam" id="PF07690">
    <property type="entry name" value="MFS_1"/>
    <property type="match status" value="1"/>
</dbReference>
<feature type="transmembrane region" description="Helical" evidence="3">
    <location>
        <begin position="97"/>
        <end position="116"/>
    </location>
</feature>
<protein>
    <recommendedName>
        <fullName evidence="6">MFS general substrate transporter</fullName>
    </recommendedName>
</protein>
<organism evidence="4 5">
    <name type="scientific">Clathrus columnatus</name>
    <dbReference type="NCBI Taxonomy" id="1419009"/>
    <lineage>
        <taxon>Eukaryota</taxon>
        <taxon>Fungi</taxon>
        <taxon>Dikarya</taxon>
        <taxon>Basidiomycota</taxon>
        <taxon>Agaricomycotina</taxon>
        <taxon>Agaricomycetes</taxon>
        <taxon>Phallomycetidae</taxon>
        <taxon>Phallales</taxon>
        <taxon>Clathraceae</taxon>
        <taxon>Clathrus</taxon>
    </lineage>
</organism>
<comment type="subcellular location">
    <subcellularLocation>
        <location evidence="1">Membrane</location>
        <topology evidence="1">Multi-pass membrane protein</topology>
    </subcellularLocation>
</comment>
<evidence type="ECO:0000256" key="2">
    <source>
        <dbReference type="ARBA" id="ARBA00006727"/>
    </source>
</evidence>
<name>A0AAV5A0V3_9AGAM</name>
<evidence type="ECO:0000313" key="5">
    <source>
        <dbReference type="Proteomes" id="UP001050691"/>
    </source>
</evidence>
<evidence type="ECO:0000256" key="1">
    <source>
        <dbReference type="ARBA" id="ARBA00004141"/>
    </source>
</evidence>